<dbReference type="PANTHER" id="PTHR21311">
    <property type="entry name" value="CONSERVED OLIGOMERIC GOLGI COMPLEX COMPONENT 8"/>
    <property type="match status" value="1"/>
</dbReference>
<comment type="similarity">
    <text evidence="2">Belongs to the COG8 family.</text>
</comment>
<name>A0ABN8D2V1_9STRA</name>
<reference evidence="9 10" key="1">
    <citation type="submission" date="2021-11" db="EMBL/GenBank/DDBJ databases">
        <authorList>
            <person name="Islam A."/>
            <person name="Islam S."/>
            <person name="Flora M.S."/>
            <person name="Rahman M."/>
            <person name="Ziaur R.M."/>
            <person name="Epstein J.H."/>
            <person name="Hassan M."/>
            <person name="Klassen M."/>
            <person name="Woodard K."/>
            <person name="Webb A."/>
            <person name="Webby R.J."/>
            <person name="El Zowalaty M.E."/>
        </authorList>
    </citation>
    <scope>NUCLEOTIDE SEQUENCE [LARGE SCALE GENOMIC DNA]</scope>
    <source>
        <strain evidence="9">Pbs1</strain>
    </source>
</reference>
<dbReference type="Proteomes" id="UP001158986">
    <property type="component" value="Unassembled WGS sequence"/>
</dbReference>
<evidence type="ECO:0000256" key="8">
    <source>
        <dbReference type="ARBA" id="ARBA00031347"/>
    </source>
</evidence>
<dbReference type="PANTHER" id="PTHR21311:SF0">
    <property type="entry name" value="CONSERVED OLIGOMERIC GOLGI COMPLEX SUBUNIT 8"/>
    <property type="match status" value="1"/>
</dbReference>
<dbReference type="EMBL" id="CAKLCB010000262">
    <property type="protein sequence ID" value="CAH0518456.1"/>
    <property type="molecule type" value="Genomic_DNA"/>
</dbReference>
<evidence type="ECO:0000256" key="1">
    <source>
        <dbReference type="ARBA" id="ARBA00004395"/>
    </source>
</evidence>
<evidence type="ECO:0000256" key="3">
    <source>
        <dbReference type="ARBA" id="ARBA00020983"/>
    </source>
</evidence>
<proteinExistence type="inferred from homology"/>
<gene>
    <name evidence="9" type="ORF">PBS001_LOCUS5029</name>
</gene>
<dbReference type="Pfam" id="PF04124">
    <property type="entry name" value="Dor1"/>
    <property type="match status" value="1"/>
</dbReference>
<keyword evidence="6" id="KW-0333">Golgi apparatus</keyword>
<keyword evidence="5" id="KW-0653">Protein transport</keyword>
<evidence type="ECO:0000256" key="5">
    <source>
        <dbReference type="ARBA" id="ARBA00022927"/>
    </source>
</evidence>
<evidence type="ECO:0000256" key="7">
    <source>
        <dbReference type="ARBA" id="ARBA00023136"/>
    </source>
</evidence>
<evidence type="ECO:0000256" key="4">
    <source>
        <dbReference type="ARBA" id="ARBA00022448"/>
    </source>
</evidence>
<dbReference type="InterPro" id="IPR016159">
    <property type="entry name" value="Cullin_repeat-like_dom_sf"/>
</dbReference>
<organism evidence="9 10">
    <name type="scientific">Peronospora belbahrii</name>
    <dbReference type="NCBI Taxonomy" id="622444"/>
    <lineage>
        <taxon>Eukaryota</taxon>
        <taxon>Sar</taxon>
        <taxon>Stramenopiles</taxon>
        <taxon>Oomycota</taxon>
        <taxon>Peronosporomycetes</taxon>
        <taxon>Peronosporales</taxon>
        <taxon>Peronosporaceae</taxon>
        <taxon>Peronospora</taxon>
    </lineage>
</organism>
<comment type="caution">
    <text evidence="9">The sequence shown here is derived from an EMBL/GenBank/DDBJ whole genome shotgun (WGS) entry which is preliminary data.</text>
</comment>
<evidence type="ECO:0000313" key="10">
    <source>
        <dbReference type="Proteomes" id="UP001158986"/>
    </source>
</evidence>
<evidence type="ECO:0000256" key="6">
    <source>
        <dbReference type="ARBA" id="ARBA00023034"/>
    </source>
</evidence>
<accession>A0ABN8D2V1</accession>
<comment type="subcellular location">
    <subcellularLocation>
        <location evidence="1">Golgi apparatus membrane</location>
        <topology evidence="1">Peripheral membrane protein</topology>
    </subcellularLocation>
</comment>
<sequence length="600" mass="66743">MTMLPSLTTCSLEALKKEPRRLQVQVENTAEQLRNLVLKNYHVFIQSNQCAAIVKNELAELKEETTKIEAAIPLLQEHCSEFQNEVAEIVTKYGDIQFVFKHYLQLTELLEIPQLLEACIHNEMFDSALDVIQFTNEMFRSDENVNAAGNVVIDCLLQEVAEMTSTMRERLLQKLREDLQLALCVRIVGYLRRLDTLVDKDGVAAVGSLEYEKKLKEEFLACRNVWLASLSRGISNSDPYQYIVQIIDIKRATWFDMITQYSAIFGSENVDGKVDPSLCRWATTTVANFIHILMKQLPKIDDFSSIATTFEQSLFFGGSLGRVGVDFRAVLVVYFEDHILNLMTESWRSACREFQENLNAHSLSASSGSSFLASSKTPIVIASYRSSVNASDSSYPSTARPVAASTDSEDYSPPRCLMSFPMLAEFTNALLSSLNELRLCTILSLQNRLSKKYQSAVGTMLLTIAEFVKENRLDLHASAGESNADGTNTISRNARVVTLTESVCAMNEVIRSELVPYLLKCFHRLFPVPSAAALSSASVLSKEIDDFDGIMRETGLLTPSQSGEGKTKAIVYDSADLSQPRSQNSDAIGTNAVDFLASTS</sequence>
<keyword evidence="10" id="KW-1185">Reference proteome</keyword>
<keyword evidence="7" id="KW-0472">Membrane</keyword>
<evidence type="ECO:0000256" key="2">
    <source>
        <dbReference type="ARBA" id="ARBA00006419"/>
    </source>
</evidence>
<dbReference type="SUPFAM" id="SSF74788">
    <property type="entry name" value="Cullin repeat-like"/>
    <property type="match status" value="1"/>
</dbReference>
<keyword evidence="4" id="KW-0813">Transport</keyword>
<dbReference type="InterPro" id="IPR007255">
    <property type="entry name" value="COG8"/>
</dbReference>
<evidence type="ECO:0000313" key="9">
    <source>
        <dbReference type="EMBL" id="CAH0518456.1"/>
    </source>
</evidence>
<protein>
    <recommendedName>
        <fullName evidence="3">Conserved oligomeric Golgi complex subunit 8</fullName>
    </recommendedName>
    <alternativeName>
        <fullName evidence="8">Component of oligomeric Golgi complex 8</fullName>
    </alternativeName>
</protein>